<feature type="signal peptide" evidence="3">
    <location>
        <begin position="1"/>
        <end position="24"/>
    </location>
</feature>
<proteinExistence type="predicted"/>
<organism evidence="4">
    <name type="scientific">Daucus carota subsp. sativus</name>
    <name type="common">Carrot</name>
    <dbReference type="NCBI Taxonomy" id="79200"/>
    <lineage>
        <taxon>Eukaryota</taxon>
        <taxon>Viridiplantae</taxon>
        <taxon>Streptophyta</taxon>
        <taxon>Embryophyta</taxon>
        <taxon>Tracheophyta</taxon>
        <taxon>Spermatophyta</taxon>
        <taxon>Magnoliopsida</taxon>
        <taxon>eudicotyledons</taxon>
        <taxon>Gunneridae</taxon>
        <taxon>Pentapetalae</taxon>
        <taxon>asterids</taxon>
        <taxon>campanulids</taxon>
        <taxon>Apiales</taxon>
        <taxon>Apiaceae</taxon>
        <taxon>Apioideae</taxon>
        <taxon>Scandiceae</taxon>
        <taxon>Daucinae</taxon>
        <taxon>Daucus</taxon>
        <taxon>Daucus sect. Daucus</taxon>
    </lineage>
</organism>
<dbReference type="AlphaFoldDB" id="A0A161WQA8"/>
<sequence>MANSAAKLVCLFLILLAASVPCLGKDYTVGDSSGWAMGVDYTTWTADKTFSVGDNLGAGETPTPSGSSLTPPATPSGHAPPLSSSPGSVSPFLPIFLSSCLVLVYKLIVS</sequence>
<evidence type="ECO:0000256" key="1">
    <source>
        <dbReference type="SAM" id="MobiDB-lite"/>
    </source>
</evidence>
<dbReference type="Gramene" id="KZN00825">
    <property type="protein sequence ID" value="KZN00825"/>
    <property type="gene ID" value="DCAR_009579"/>
</dbReference>
<name>A0A161WQA8_DAUCS</name>
<feature type="chain" id="PRO_5007828656" description="Phytocyanin domain-containing protein" evidence="3">
    <location>
        <begin position="25"/>
        <end position="110"/>
    </location>
</feature>
<feature type="transmembrane region" description="Helical" evidence="2">
    <location>
        <begin position="91"/>
        <end position="109"/>
    </location>
</feature>
<keyword evidence="2" id="KW-0812">Transmembrane</keyword>
<evidence type="ECO:0000256" key="2">
    <source>
        <dbReference type="SAM" id="Phobius"/>
    </source>
</evidence>
<gene>
    <name evidence="4" type="ORF">DCAR_009579</name>
</gene>
<accession>A0A161WQA8</accession>
<evidence type="ECO:0000256" key="3">
    <source>
        <dbReference type="SAM" id="SignalP"/>
    </source>
</evidence>
<feature type="region of interest" description="Disordered" evidence="1">
    <location>
        <begin position="54"/>
        <end position="86"/>
    </location>
</feature>
<feature type="compositionally biased region" description="Low complexity" evidence="1">
    <location>
        <begin position="61"/>
        <end position="71"/>
    </location>
</feature>
<keyword evidence="3" id="KW-0732">Signal</keyword>
<dbReference type="EMBL" id="LNRQ01000003">
    <property type="protein sequence ID" value="KZN00825.1"/>
    <property type="molecule type" value="Genomic_DNA"/>
</dbReference>
<dbReference type="InterPro" id="IPR008972">
    <property type="entry name" value="Cupredoxin"/>
</dbReference>
<dbReference type="Gene3D" id="2.60.40.420">
    <property type="entry name" value="Cupredoxins - blue copper proteins"/>
    <property type="match status" value="1"/>
</dbReference>
<keyword evidence="2" id="KW-0472">Membrane</keyword>
<evidence type="ECO:0008006" key="5">
    <source>
        <dbReference type="Google" id="ProtNLM"/>
    </source>
</evidence>
<evidence type="ECO:0000313" key="4">
    <source>
        <dbReference type="EMBL" id="KZN00825.1"/>
    </source>
</evidence>
<dbReference type="STRING" id="79200.A0A161WQA8"/>
<protein>
    <recommendedName>
        <fullName evidence="5">Phytocyanin domain-containing protein</fullName>
    </recommendedName>
</protein>
<comment type="caution">
    <text evidence="4">The sequence shown here is derived from an EMBL/GenBank/DDBJ whole genome shotgun (WGS) entry which is preliminary data.</text>
</comment>
<dbReference type="SUPFAM" id="SSF49503">
    <property type="entry name" value="Cupredoxins"/>
    <property type="match status" value="1"/>
</dbReference>
<reference evidence="4" key="1">
    <citation type="journal article" date="2016" name="Nat. Genet.">
        <title>A high-quality carrot genome assembly provides new insights into carotenoid accumulation and asterid genome evolution.</title>
        <authorList>
            <person name="Iorizzo M."/>
            <person name="Ellison S."/>
            <person name="Senalik D."/>
            <person name="Zeng P."/>
            <person name="Satapoomin P."/>
            <person name="Huang J."/>
            <person name="Bowman M."/>
            <person name="Iovene M."/>
            <person name="Sanseverino W."/>
            <person name="Cavagnaro P."/>
            <person name="Yildiz M."/>
            <person name="Macko-Podgorni A."/>
            <person name="Moranska E."/>
            <person name="Grzebelus E."/>
            <person name="Grzebelus D."/>
            <person name="Ashrafi H."/>
            <person name="Zheng Z."/>
            <person name="Cheng S."/>
            <person name="Spooner D."/>
            <person name="Van Deynze A."/>
            <person name="Simon P."/>
        </authorList>
    </citation>
    <scope>NUCLEOTIDE SEQUENCE [LARGE SCALE GENOMIC DNA]</scope>
    <source>
        <tissue evidence="4">Leaf</tissue>
    </source>
</reference>
<keyword evidence="2" id="KW-1133">Transmembrane helix</keyword>